<dbReference type="EMBL" id="JANPWB010000010">
    <property type="protein sequence ID" value="KAJ1134639.1"/>
    <property type="molecule type" value="Genomic_DNA"/>
</dbReference>
<protein>
    <submittedName>
        <fullName evidence="2">Uncharacterized protein</fullName>
    </submittedName>
</protein>
<reference evidence="2" key="1">
    <citation type="journal article" date="2022" name="bioRxiv">
        <title>Sequencing and chromosome-scale assembly of the giantPleurodeles waltlgenome.</title>
        <authorList>
            <person name="Brown T."/>
            <person name="Elewa A."/>
            <person name="Iarovenko S."/>
            <person name="Subramanian E."/>
            <person name="Araus A.J."/>
            <person name="Petzold A."/>
            <person name="Susuki M."/>
            <person name="Suzuki K.-i.T."/>
            <person name="Hayashi T."/>
            <person name="Toyoda A."/>
            <person name="Oliveira C."/>
            <person name="Osipova E."/>
            <person name="Leigh N.D."/>
            <person name="Simon A."/>
            <person name="Yun M.H."/>
        </authorList>
    </citation>
    <scope>NUCLEOTIDE SEQUENCE</scope>
    <source>
        <strain evidence="2">20211129_DDA</strain>
        <tissue evidence="2">Liver</tissue>
    </source>
</reference>
<feature type="region of interest" description="Disordered" evidence="1">
    <location>
        <begin position="1"/>
        <end position="30"/>
    </location>
</feature>
<dbReference type="Proteomes" id="UP001066276">
    <property type="component" value="Chromosome 6"/>
</dbReference>
<name>A0AAV7Q309_PLEWA</name>
<gene>
    <name evidence="2" type="ORF">NDU88_001090</name>
</gene>
<evidence type="ECO:0000256" key="1">
    <source>
        <dbReference type="SAM" id="MobiDB-lite"/>
    </source>
</evidence>
<evidence type="ECO:0000313" key="2">
    <source>
        <dbReference type="EMBL" id="KAJ1134639.1"/>
    </source>
</evidence>
<accession>A0AAV7Q309</accession>
<keyword evidence="3" id="KW-1185">Reference proteome</keyword>
<evidence type="ECO:0000313" key="3">
    <source>
        <dbReference type="Proteomes" id="UP001066276"/>
    </source>
</evidence>
<sequence length="133" mass="14913">MSWLPAQGREEAAVATNQRGGQGRRLRYTRPPPFNSRYDWVSRLRTWRLKDASAVEPRRQTASALSPCGASRSGPVPPQTALLLVPPRCCPAYPSYMFVFIFRLTQFVVAKVWPVEGYTLATIFPVSDTITPT</sequence>
<organism evidence="2 3">
    <name type="scientific">Pleurodeles waltl</name>
    <name type="common">Iberian ribbed newt</name>
    <dbReference type="NCBI Taxonomy" id="8319"/>
    <lineage>
        <taxon>Eukaryota</taxon>
        <taxon>Metazoa</taxon>
        <taxon>Chordata</taxon>
        <taxon>Craniata</taxon>
        <taxon>Vertebrata</taxon>
        <taxon>Euteleostomi</taxon>
        <taxon>Amphibia</taxon>
        <taxon>Batrachia</taxon>
        <taxon>Caudata</taxon>
        <taxon>Salamandroidea</taxon>
        <taxon>Salamandridae</taxon>
        <taxon>Pleurodelinae</taxon>
        <taxon>Pleurodeles</taxon>
    </lineage>
</organism>
<comment type="caution">
    <text evidence="2">The sequence shown here is derived from an EMBL/GenBank/DDBJ whole genome shotgun (WGS) entry which is preliminary data.</text>
</comment>
<dbReference type="AlphaFoldDB" id="A0AAV7Q309"/>
<proteinExistence type="predicted"/>